<dbReference type="EMBL" id="CVRI01000001">
    <property type="protein sequence ID" value="CRK86342.1"/>
    <property type="molecule type" value="Genomic_DNA"/>
</dbReference>
<accession>A0A1J1HIP5</accession>
<reference evidence="1 2" key="1">
    <citation type="submission" date="2015-04" db="EMBL/GenBank/DDBJ databases">
        <authorList>
            <person name="Syromyatnikov M.Y."/>
            <person name="Popov V.N."/>
        </authorList>
    </citation>
    <scope>NUCLEOTIDE SEQUENCE [LARGE SCALE GENOMIC DNA]</scope>
</reference>
<organism evidence="1 2">
    <name type="scientific">Clunio marinus</name>
    <dbReference type="NCBI Taxonomy" id="568069"/>
    <lineage>
        <taxon>Eukaryota</taxon>
        <taxon>Metazoa</taxon>
        <taxon>Ecdysozoa</taxon>
        <taxon>Arthropoda</taxon>
        <taxon>Hexapoda</taxon>
        <taxon>Insecta</taxon>
        <taxon>Pterygota</taxon>
        <taxon>Neoptera</taxon>
        <taxon>Endopterygota</taxon>
        <taxon>Diptera</taxon>
        <taxon>Nematocera</taxon>
        <taxon>Chironomoidea</taxon>
        <taxon>Chironomidae</taxon>
        <taxon>Clunio</taxon>
    </lineage>
</organism>
<name>A0A1J1HIP5_9DIPT</name>
<dbReference type="AlphaFoldDB" id="A0A1J1HIP5"/>
<protein>
    <submittedName>
        <fullName evidence="1">CLUMA_CG000309, isoform A</fullName>
    </submittedName>
</protein>
<evidence type="ECO:0000313" key="2">
    <source>
        <dbReference type="Proteomes" id="UP000183832"/>
    </source>
</evidence>
<keyword evidence="2" id="KW-1185">Reference proteome</keyword>
<evidence type="ECO:0000313" key="1">
    <source>
        <dbReference type="EMBL" id="CRK86342.1"/>
    </source>
</evidence>
<sequence>MKENDLMFFYMYIHEAFDLWHLAKYLPPKMKYGEAIIDKFKPSTALLTRVNFDERTIMKFCHQQSEARYQQDR</sequence>
<gene>
    <name evidence="1" type="ORF">CLUMA_CG000309</name>
</gene>
<proteinExistence type="predicted"/>
<dbReference type="Proteomes" id="UP000183832">
    <property type="component" value="Unassembled WGS sequence"/>
</dbReference>